<dbReference type="OrthoDB" id="9805576at2"/>
<evidence type="ECO:0000256" key="8">
    <source>
        <dbReference type="HAMAP-Rule" id="MF_02220"/>
    </source>
</evidence>
<evidence type="ECO:0000256" key="2">
    <source>
        <dbReference type="ARBA" id="ARBA00022629"/>
    </source>
</evidence>
<comment type="function">
    <text evidence="8">Catalyzes the phosphorylation of D-xylulose to D-xylulose 5-phosphate.</text>
</comment>
<reference evidence="13 14" key="1">
    <citation type="submission" date="2019-05" db="EMBL/GenBank/DDBJ databases">
        <title>Complete genome sequencing of Anaerostipes rhamnosivorans.</title>
        <authorList>
            <person name="Bui T.P.N."/>
            <person name="de Vos W.M."/>
        </authorList>
    </citation>
    <scope>NUCLEOTIDE SEQUENCE [LARGE SCALE GENOMIC DNA]</scope>
    <source>
        <strain evidence="13 14">1y2</strain>
    </source>
</reference>
<dbReference type="SUPFAM" id="SSF53067">
    <property type="entry name" value="Actin-like ATPase domain"/>
    <property type="match status" value="2"/>
</dbReference>
<keyword evidence="7 8" id="KW-0119">Carbohydrate metabolism</keyword>
<keyword evidence="6 8" id="KW-0067">ATP-binding</keyword>
<dbReference type="Pfam" id="PF02782">
    <property type="entry name" value="FGGY_C"/>
    <property type="match status" value="1"/>
</dbReference>
<dbReference type="GO" id="GO:0005998">
    <property type="term" value="P:xylulose catabolic process"/>
    <property type="evidence" value="ECO:0007669"/>
    <property type="project" value="UniProtKB-UniRule"/>
</dbReference>
<keyword evidence="2 8" id="KW-0859">Xylose metabolism</keyword>
<proteinExistence type="inferred from homology"/>
<evidence type="ECO:0000256" key="7">
    <source>
        <dbReference type="ARBA" id="ARBA00023277"/>
    </source>
</evidence>
<keyword evidence="14" id="KW-1185">Reference proteome</keyword>
<dbReference type="Pfam" id="PF00370">
    <property type="entry name" value="FGGY_N"/>
    <property type="match status" value="1"/>
</dbReference>
<evidence type="ECO:0000256" key="9">
    <source>
        <dbReference type="RuleBase" id="RU003733"/>
    </source>
</evidence>
<name>A0A4P8IA21_9FIRM</name>
<comment type="similarity">
    <text evidence="1 8 9">Belongs to the FGGY kinase family.</text>
</comment>
<evidence type="ECO:0000256" key="6">
    <source>
        <dbReference type="ARBA" id="ARBA00022840"/>
    </source>
</evidence>
<dbReference type="HAMAP" id="MF_02220">
    <property type="entry name" value="XylB"/>
    <property type="match status" value="1"/>
</dbReference>
<dbReference type="Gene3D" id="3.30.420.40">
    <property type="match status" value="2"/>
</dbReference>
<feature type="binding site" evidence="8">
    <location>
        <begin position="78"/>
        <end position="79"/>
    </location>
    <ligand>
        <name>substrate</name>
    </ligand>
</feature>
<dbReference type="EMBL" id="CP040058">
    <property type="protein sequence ID" value="QCP33465.1"/>
    <property type="molecule type" value="Genomic_DNA"/>
</dbReference>
<feature type="active site" description="Proton acceptor" evidence="8">
    <location>
        <position position="237"/>
    </location>
</feature>
<dbReference type="InterPro" id="IPR006000">
    <property type="entry name" value="Xylulokinase"/>
</dbReference>
<keyword evidence="3 8" id="KW-0808">Transferase</keyword>
<dbReference type="NCBIfam" id="TIGR01312">
    <property type="entry name" value="XylB"/>
    <property type="match status" value="1"/>
</dbReference>
<evidence type="ECO:0000313" key="14">
    <source>
        <dbReference type="Proteomes" id="UP000298653"/>
    </source>
</evidence>
<feature type="domain" description="Carbohydrate kinase FGGY C-terminal" evidence="12">
    <location>
        <begin position="254"/>
        <end position="436"/>
    </location>
</feature>
<dbReference type="CDD" id="cd07808">
    <property type="entry name" value="ASKHA_NBD_FGGY_EcXK-like"/>
    <property type="match status" value="1"/>
</dbReference>
<gene>
    <name evidence="8 10" type="primary">xylB</name>
    <name evidence="13" type="ORF">AR1Y2_0011</name>
</gene>
<evidence type="ECO:0000313" key="13">
    <source>
        <dbReference type="EMBL" id="QCP33465.1"/>
    </source>
</evidence>
<evidence type="ECO:0000256" key="4">
    <source>
        <dbReference type="ARBA" id="ARBA00022741"/>
    </source>
</evidence>
<dbReference type="PROSITE" id="PS00933">
    <property type="entry name" value="FGGY_KINASES_1"/>
    <property type="match status" value="1"/>
</dbReference>
<dbReference type="GO" id="GO:0005524">
    <property type="term" value="F:ATP binding"/>
    <property type="evidence" value="ECO:0007669"/>
    <property type="project" value="UniProtKB-UniRule"/>
</dbReference>
<dbReference type="PROSITE" id="PS00445">
    <property type="entry name" value="FGGY_KINASES_2"/>
    <property type="match status" value="1"/>
</dbReference>
<dbReference type="PANTHER" id="PTHR43095">
    <property type="entry name" value="SUGAR KINASE"/>
    <property type="match status" value="1"/>
</dbReference>
<keyword evidence="5 8" id="KW-0418">Kinase</keyword>
<dbReference type="GO" id="GO:0004856">
    <property type="term" value="F:D-xylulokinase activity"/>
    <property type="evidence" value="ECO:0007669"/>
    <property type="project" value="UniProtKB-UniRule"/>
</dbReference>
<keyword evidence="4 8" id="KW-0547">Nucleotide-binding</keyword>
<evidence type="ECO:0000256" key="3">
    <source>
        <dbReference type="ARBA" id="ARBA00022679"/>
    </source>
</evidence>
<evidence type="ECO:0000256" key="1">
    <source>
        <dbReference type="ARBA" id="ARBA00009156"/>
    </source>
</evidence>
<protein>
    <recommendedName>
        <fullName evidence="8 10">Xylulose kinase</fullName>
        <shortName evidence="8 10">Xylulokinase</shortName>
        <ecNumber evidence="8 10">2.7.1.17</ecNumber>
    </recommendedName>
</protein>
<dbReference type="InterPro" id="IPR018484">
    <property type="entry name" value="FGGY_N"/>
</dbReference>
<dbReference type="InterPro" id="IPR018485">
    <property type="entry name" value="FGGY_C"/>
</dbReference>
<dbReference type="PANTHER" id="PTHR43095:SF5">
    <property type="entry name" value="XYLULOSE KINASE"/>
    <property type="match status" value="1"/>
</dbReference>
<sequence length="488" mass="54000">MYYIGLDLGTSALKLLLMDEKGVILNIVSEEYPISFPKPGWSEQNPVDWWQAVVDGITELIKDVDKDKIQGISFGGQMHGLVMLDKDDQVIRPAILWNDGRTVEECDYLNYEIGKERLSEYTANIAFAGFTAPKILWVKKHEPENFQKICKIMLPKDYLAYRLSGVFCTDVSDASGMLLFDVKNKCWSQEMLHLCGIRREQVADVYESFETVGTIKSEIAAKLGLPTSVKIIAGAGDNAAAAIGTGTVGDGKCNISLGTSGTIFISSRQFGVDDHNALHSFAHADGYFHLMGCMLSAASCNKWWMEDIIDTKEYMKEQEKIETLGENHVFFLPYLMGERSPHNDPNARGTFLGMSMDTTRADMTLAVLEGVAFAMRDSLEIARSLGINIKRTTICGGGAKSPLWRKIIANVLNLEVDIIESEEGPGYGGAILAAVGCGAYQSVEEAADKLVKVINTISPEKELAEKYEKKYQVFKTIYPSLKTIYPLL</sequence>
<accession>A0A4P8IA21</accession>
<dbReference type="InterPro" id="IPR000577">
    <property type="entry name" value="Carb_kinase_FGGY"/>
</dbReference>
<feature type="site" description="Important for activity" evidence="8">
    <location>
        <position position="7"/>
    </location>
</feature>
<evidence type="ECO:0000259" key="12">
    <source>
        <dbReference type="Pfam" id="PF02782"/>
    </source>
</evidence>
<dbReference type="AlphaFoldDB" id="A0A4P8IA21"/>
<dbReference type="GO" id="GO:0042732">
    <property type="term" value="P:D-xylose metabolic process"/>
    <property type="evidence" value="ECO:0007669"/>
    <property type="project" value="UniProtKB-KW"/>
</dbReference>
<organism evidence="13 14">
    <name type="scientific">Anaerostipes rhamnosivorans</name>
    <dbReference type="NCBI Taxonomy" id="1229621"/>
    <lineage>
        <taxon>Bacteria</taxon>
        <taxon>Bacillati</taxon>
        <taxon>Bacillota</taxon>
        <taxon>Clostridia</taxon>
        <taxon>Lachnospirales</taxon>
        <taxon>Lachnospiraceae</taxon>
        <taxon>Anaerostipes</taxon>
    </lineage>
</organism>
<evidence type="ECO:0000256" key="10">
    <source>
        <dbReference type="RuleBase" id="RU364073"/>
    </source>
</evidence>
<dbReference type="Proteomes" id="UP000298653">
    <property type="component" value="Chromosome"/>
</dbReference>
<dbReference type="InterPro" id="IPR018483">
    <property type="entry name" value="Carb_kinase_FGGY_CS"/>
</dbReference>
<dbReference type="PIRSF" id="PIRSF000538">
    <property type="entry name" value="GlpK"/>
    <property type="match status" value="1"/>
</dbReference>
<dbReference type="KEGG" id="arf:AR1Y2_0011"/>
<comment type="catalytic activity">
    <reaction evidence="8 10">
        <text>D-xylulose + ATP = D-xylulose 5-phosphate + ADP + H(+)</text>
        <dbReference type="Rhea" id="RHEA:10964"/>
        <dbReference type="ChEBI" id="CHEBI:15378"/>
        <dbReference type="ChEBI" id="CHEBI:17140"/>
        <dbReference type="ChEBI" id="CHEBI:30616"/>
        <dbReference type="ChEBI" id="CHEBI:57737"/>
        <dbReference type="ChEBI" id="CHEBI:456216"/>
        <dbReference type="EC" id="2.7.1.17"/>
    </reaction>
</comment>
<dbReference type="RefSeq" id="WP_137327134.1">
    <property type="nucleotide sequence ID" value="NZ_CP040058.1"/>
</dbReference>
<dbReference type="InterPro" id="IPR043129">
    <property type="entry name" value="ATPase_NBD"/>
</dbReference>
<evidence type="ECO:0000256" key="5">
    <source>
        <dbReference type="ARBA" id="ARBA00022777"/>
    </source>
</evidence>
<feature type="domain" description="Carbohydrate kinase FGGY N-terminal" evidence="11">
    <location>
        <begin position="2"/>
        <end position="244"/>
    </location>
</feature>
<dbReference type="EC" id="2.7.1.17" evidence="8 10"/>
<dbReference type="InterPro" id="IPR050406">
    <property type="entry name" value="FGGY_Carb_Kinase"/>
</dbReference>
<evidence type="ECO:0000259" key="11">
    <source>
        <dbReference type="Pfam" id="PF00370"/>
    </source>
</evidence>